<evidence type="ECO:0000256" key="3">
    <source>
        <dbReference type="ARBA" id="ARBA00022827"/>
    </source>
</evidence>
<dbReference type="InterPro" id="IPR002938">
    <property type="entry name" value="FAD-bd"/>
</dbReference>
<keyword evidence="5" id="KW-0503">Monooxygenase</keyword>
<dbReference type="PANTHER" id="PTHR43004">
    <property type="entry name" value="TRK SYSTEM POTASSIUM UPTAKE PROTEIN"/>
    <property type="match status" value="1"/>
</dbReference>
<reference evidence="5 6" key="1">
    <citation type="submission" date="2023-02" db="EMBL/GenBank/DDBJ databases">
        <title>Genome sequence of Sphingomonas naphthae.</title>
        <authorList>
            <person name="Kim S."/>
            <person name="Heo J."/>
            <person name="Kwon S.-W."/>
        </authorList>
    </citation>
    <scope>NUCLEOTIDE SEQUENCE [LARGE SCALE GENOMIC DNA]</scope>
    <source>
        <strain evidence="5 6">KACC 18716</strain>
    </source>
</reference>
<dbReference type="Pfam" id="PF01494">
    <property type="entry name" value="FAD_binding_3"/>
    <property type="match status" value="1"/>
</dbReference>
<evidence type="ECO:0000256" key="1">
    <source>
        <dbReference type="ARBA" id="ARBA00001974"/>
    </source>
</evidence>
<comment type="cofactor">
    <cofactor evidence="1">
        <name>FAD</name>
        <dbReference type="ChEBI" id="CHEBI:57692"/>
    </cofactor>
</comment>
<accession>A0ABY7TPR1</accession>
<dbReference type="Gene3D" id="3.30.70.2450">
    <property type="match status" value="1"/>
</dbReference>
<evidence type="ECO:0000259" key="4">
    <source>
        <dbReference type="Pfam" id="PF01494"/>
    </source>
</evidence>
<keyword evidence="5" id="KW-0560">Oxidoreductase</keyword>
<dbReference type="InterPro" id="IPR036188">
    <property type="entry name" value="FAD/NAD-bd_sf"/>
</dbReference>
<feature type="domain" description="FAD-binding" evidence="4">
    <location>
        <begin position="3"/>
        <end position="343"/>
    </location>
</feature>
<sequence>MERTQVLIAGAGPVGAVAAYVLAKAGIDVVLVEAANAIPQDMRASTIHPPTLQMLEDWGLLPELEAQGLRAPVYQYRNRRSGGVLSFDMGELADISAHPYRLQCEQFKIVATATDQPELAGRTRFGQRIIWFEQDADGVTATCETAHGTATYRADFLLGADGANSLVRKLIGVPFDGFTYPEKFLTLSTDYPVEQHFPGLANVSYVADAEEWYVLLRVPGLWRLLVPADPEKSDEELLSDAKKNEVFGGLLGIDASAIQTHHRTIYRVHQRVVSRYDHGRVLLMGDAAHLNNPLGGFGMNSGLHDAWNLTDKLKRVILGGEAYAPLFEQYDRQRRTIMHEFVQAQTIQNKADMLDADQRQAKFEEVLADPVKRRNHLLRQSMYDSRAREAEIG</sequence>
<dbReference type="RefSeq" id="WP_273689325.1">
    <property type="nucleotide sequence ID" value="NZ_CP117411.1"/>
</dbReference>
<dbReference type="PRINTS" id="PR00420">
    <property type="entry name" value="RNGMNOXGNASE"/>
</dbReference>
<keyword evidence="6" id="KW-1185">Reference proteome</keyword>
<dbReference type="InterPro" id="IPR050641">
    <property type="entry name" value="RIFMO-like"/>
</dbReference>
<dbReference type="PANTHER" id="PTHR43004:SF19">
    <property type="entry name" value="BINDING MONOOXYGENASE, PUTATIVE (JCVI)-RELATED"/>
    <property type="match status" value="1"/>
</dbReference>
<dbReference type="GO" id="GO:0004497">
    <property type="term" value="F:monooxygenase activity"/>
    <property type="evidence" value="ECO:0007669"/>
    <property type="project" value="UniProtKB-KW"/>
</dbReference>
<dbReference type="Gene3D" id="3.50.50.60">
    <property type="entry name" value="FAD/NAD(P)-binding domain"/>
    <property type="match status" value="1"/>
</dbReference>
<evidence type="ECO:0000256" key="2">
    <source>
        <dbReference type="ARBA" id="ARBA00022630"/>
    </source>
</evidence>
<keyword evidence="3" id="KW-0274">FAD</keyword>
<dbReference type="EMBL" id="CP117411">
    <property type="protein sequence ID" value="WCT74350.1"/>
    <property type="molecule type" value="Genomic_DNA"/>
</dbReference>
<dbReference type="Proteomes" id="UP001220395">
    <property type="component" value="Chromosome"/>
</dbReference>
<evidence type="ECO:0000313" key="6">
    <source>
        <dbReference type="Proteomes" id="UP001220395"/>
    </source>
</evidence>
<keyword evidence="2" id="KW-0285">Flavoprotein</keyword>
<evidence type="ECO:0000313" key="5">
    <source>
        <dbReference type="EMBL" id="WCT74350.1"/>
    </source>
</evidence>
<gene>
    <name evidence="5" type="ORF">PQ455_03725</name>
</gene>
<protein>
    <submittedName>
        <fullName evidence="5">FAD-dependent monooxygenase</fullName>
    </submittedName>
</protein>
<organism evidence="5 6">
    <name type="scientific">Sphingomonas naphthae</name>
    <dbReference type="NCBI Taxonomy" id="1813468"/>
    <lineage>
        <taxon>Bacteria</taxon>
        <taxon>Pseudomonadati</taxon>
        <taxon>Pseudomonadota</taxon>
        <taxon>Alphaproteobacteria</taxon>
        <taxon>Sphingomonadales</taxon>
        <taxon>Sphingomonadaceae</taxon>
        <taxon>Sphingomonas</taxon>
    </lineage>
</organism>
<dbReference type="SUPFAM" id="SSF51905">
    <property type="entry name" value="FAD/NAD(P)-binding domain"/>
    <property type="match status" value="1"/>
</dbReference>
<name>A0ABY7TPR1_9SPHN</name>
<proteinExistence type="predicted"/>